<dbReference type="SMART" id="SM00382">
    <property type="entry name" value="AAA"/>
    <property type="match status" value="1"/>
</dbReference>
<dbReference type="Pfam" id="PF01078">
    <property type="entry name" value="Mg_chelatase"/>
    <property type="match status" value="1"/>
</dbReference>
<dbReference type="PANTHER" id="PTHR32039:SF7">
    <property type="entry name" value="COMPETENCE PROTEIN COMM"/>
    <property type="match status" value="1"/>
</dbReference>
<reference evidence="3" key="2">
    <citation type="journal article" date="2021" name="PeerJ">
        <title>Extensive microbial diversity within the chicken gut microbiome revealed by metagenomics and culture.</title>
        <authorList>
            <person name="Gilroy R."/>
            <person name="Ravi A."/>
            <person name="Getino M."/>
            <person name="Pursley I."/>
            <person name="Horton D.L."/>
            <person name="Alikhan N.F."/>
            <person name="Baker D."/>
            <person name="Gharbi K."/>
            <person name="Hall N."/>
            <person name="Watson M."/>
            <person name="Adriaenssens E.M."/>
            <person name="Foster-Nyarko E."/>
            <person name="Jarju S."/>
            <person name="Secka A."/>
            <person name="Antonio M."/>
            <person name="Oren A."/>
            <person name="Chaudhuri R.R."/>
            <person name="La Ragione R."/>
            <person name="Hildebrand F."/>
            <person name="Pallen M.J."/>
        </authorList>
    </citation>
    <scope>NUCLEOTIDE SEQUENCE</scope>
    <source>
        <strain evidence="3">ChiGjej1B1-24693</strain>
    </source>
</reference>
<reference evidence="3" key="1">
    <citation type="submission" date="2020-10" db="EMBL/GenBank/DDBJ databases">
        <authorList>
            <person name="Gilroy R."/>
        </authorList>
    </citation>
    <scope>NUCLEOTIDE SEQUENCE</scope>
    <source>
        <strain evidence="3">ChiGjej1B1-24693</strain>
    </source>
</reference>
<feature type="domain" description="AAA+ ATPase" evidence="2">
    <location>
        <begin position="213"/>
        <end position="395"/>
    </location>
</feature>
<dbReference type="PANTHER" id="PTHR32039">
    <property type="entry name" value="MAGNESIUM-CHELATASE SUBUNIT CHLI"/>
    <property type="match status" value="1"/>
</dbReference>
<dbReference type="InterPro" id="IPR004482">
    <property type="entry name" value="Mg_chelat-rel"/>
</dbReference>
<comment type="caution">
    <text evidence="3">The sequence shown here is derived from an EMBL/GenBank/DDBJ whole genome shotgun (WGS) entry which is preliminary data.</text>
</comment>
<dbReference type="GO" id="GO:0005524">
    <property type="term" value="F:ATP binding"/>
    <property type="evidence" value="ECO:0007669"/>
    <property type="project" value="InterPro"/>
</dbReference>
<accession>A0A9D1KPQ6</accession>
<dbReference type="InterPro" id="IPR014721">
    <property type="entry name" value="Ribsml_uS5_D2-typ_fold_subgr"/>
</dbReference>
<dbReference type="Pfam" id="PF13335">
    <property type="entry name" value="Mg_chelatase_C"/>
    <property type="match status" value="1"/>
</dbReference>
<name>A0A9D1KPQ6_9ACTN</name>
<organism evidence="3 4">
    <name type="scientific">Candidatus Avipropionibacterium avicola</name>
    <dbReference type="NCBI Taxonomy" id="2840701"/>
    <lineage>
        <taxon>Bacteria</taxon>
        <taxon>Bacillati</taxon>
        <taxon>Actinomycetota</taxon>
        <taxon>Actinomycetes</taxon>
        <taxon>Propionibacteriales</taxon>
        <taxon>Propionibacteriaceae</taxon>
        <taxon>Propionibacteriaceae incertae sedis</taxon>
        <taxon>Candidatus Avipropionibacterium</taxon>
    </lineage>
</organism>
<dbReference type="InterPro" id="IPR027417">
    <property type="entry name" value="P-loop_NTPase"/>
</dbReference>
<dbReference type="CDD" id="cd00009">
    <property type="entry name" value="AAA"/>
    <property type="match status" value="1"/>
</dbReference>
<dbReference type="InterPro" id="IPR020568">
    <property type="entry name" value="Ribosomal_Su5_D2-typ_SF"/>
</dbReference>
<dbReference type="SUPFAM" id="SSF52540">
    <property type="entry name" value="P-loop containing nucleoside triphosphate hydrolases"/>
    <property type="match status" value="1"/>
</dbReference>
<dbReference type="Pfam" id="PF13541">
    <property type="entry name" value="ChlI"/>
    <property type="match status" value="1"/>
</dbReference>
<evidence type="ECO:0000256" key="1">
    <source>
        <dbReference type="ARBA" id="ARBA00006354"/>
    </source>
</evidence>
<protein>
    <submittedName>
        <fullName evidence="3">YifB family Mg chelatase-like AAA ATPase</fullName>
    </submittedName>
</protein>
<evidence type="ECO:0000313" key="3">
    <source>
        <dbReference type="EMBL" id="HIT77117.1"/>
    </source>
</evidence>
<dbReference type="InterPro" id="IPR000523">
    <property type="entry name" value="Mg_chelatse_chII-like_cat_dom"/>
</dbReference>
<dbReference type="NCBIfam" id="TIGR00368">
    <property type="entry name" value="YifB family Mg chelatase-like AAA ATPase"/>
    <property type="match status" value="1"/>
</dbReference>
<dbReference type="SUPFAM" id="SSF54211">
    <property type="entry name" value="Ribosomal protein S5 domain 2-like"/>
    <property type="match status" value="1"/>
</dbReference>
<evidence type="ECO:0000313" key="4">
    <source>
        <dbReference type="Proteomes" id="UP000886842"/>
    </source>
</evidence>
<dbReference type="Proteomes" id="UP000886842">
    <property type="component" value="Unassembled WGS sequence"/>
</dbReference>
<comment type="similarity">
    <text evidence="1">Belongs to the Mg-chelatase subunits D/I family. ComM subfamily.</text>
</comment>
<dbReference type="EMBL" id="DVLP01000463">
    <property type="protein sequence ID" value="HIT77117.1"/>
    <property type="molecule type" value="Genomic_DNA"/>
</dbReference>
<sequence length="512" mass="53870">MTMARAFSVALVGLDGRIVEVETAIGGGLPRTVLVGLADTALYEARDRCRAAVTSAGLSWPQSLVTVNLSPASLPKAGSHYDIAIIAALLTAAKVVEGVGLHNTVWVGEVGLDGRIRPVRGVLPAVLAAAQHDFTRVVVPAAMAAEARLVEGMTVQPVNDLADLAAVLNGEPVVVDEVAAAEEVEQEEATPKDLMEVAGQVEARWALEVAAAGRHHLFLTGPPGVGKTLLAERLPGVLPPLGAAEALEVSAIHSLAGFGLDGLVSRPPYAAPHHSASLASLVGGGPRLARPGLISVAHRGVLFLDEAPEFSARMLDTLRTPLESGVVTIGRSQVQARFPANFQLVLAANPCPCGLAATPGAACTCAPIAIRRYGERLSGPIRDRIDITQRLTPIRRSYLDRAMRTAEPSALVAERVAAARQRQSQRLAGTGWSTNAEVRGSYLRNRLALPHGLEHIDRAVQQGRLSARGVDRVLRLSWTIADLAGRDRPSADDLMAALAMRRGDTDGMGRVA</sequence>
<gene>
    <name evidence="3" type="ORF">IAA98_16180</name>
</gene>
<evidence type="ECO:0000259" key="2">
    <source>
        <dbReference type="SMART" id="SM00382"/>
    </source>
</evidence>
<dbReference type="InterPro" id="IPR025158">
    <property type="entry name" value="Mg_chelat-rel_C"/>
</dbReference>
<dbReference type="InterPro" id="IPR003593">
    <property type="entry name" value="AAA+_ATPase"/>
</dbReference>
<dbReference type="Gene3D" id="3.40.50.300">
    <property type="entry name" value="P-loop containing nucleotide triphosphate hydrolases"/>
    <property type="match status" value="1"/>
</dbReference>
<dbReference type="Gene3D" id="3.30.230.10">
    <property type="match status" value="1"/>
</dbReference>
<proteinExistence type="inferred from homology"/>
<dbReference type="AlphaFoldDB" id="A0A9D1KPQ6"/>
<dbReference type="InterPro" id="IPR045006">
    <property type="entry name" value="CHLI-like"/>
</dbReference>